<reference evidence="2" key="1">
    <citation type="submission" date="2022-08" db="EMBL/GenBank/DDBJ databases">
        <title>Multi-unit outbreak of Pandoraea commovens among non-cystic fibrosis intensive care patients from 2019 to 2021 in Berlin, Germany.</title>
        <authorList>
            <person name="Menzel P."/>
        </authorList>
    </citation>
    <scope>NUCLEOTIDE SEQUENCE</scope>
    <source>
        <strain evidence="2">LB-19-202-79</strain>
    </source>
</reference>
<dbReference type="Gene3D" id="3.50.50.60">
    <property type="entry name" value="FAD/NAD(P)-binding domain"/>
    <property type="match status" value="1"/>
</dbReference>
<sequence>MIQPLTQCSAVTHLTSFAECGSSQTPDIHDGGTVHGSVDAAAIGVSAAASSHVDSIADLGSMPSQVDLHGEEIVSPPTLLPPVHPTPYPLKVTVEATPAAVRALLSKFGADKTVSDRPVAIVSGGSISGYAAALALARQGFNVLVVEKRDGYSRQNILALKQDAIFSLARLAPDQAVGGAAPTTSGLLRAMRDKQLLTVMKNKIQCNGDMLTRNIQRQHRFMEWVASSDGLPSMLPQLKRTNGGISAYLDAQESKAASDSDKQNVTIDASYLDLAFPSDELIGAVKPDDWRLGAPEGMRTESLVAAQVMDFETGLNDYCAAQPGIDIVQAEVQLQQGDIGDDRFVPVLKIGGESVRPDFPVDLICIAEGAQSKNQEVIGGALAMVAPNESWRQRNYVQSSKGPRRLGGFEVVDTHSNPFQLTVTGYIEQSDQSLAMVWIYAPTNEKPGEEETRVRMEAAQKHVIAGGAIRLRMDEGTRQFYSGDIDVKLLSANVAARSNTILVGDAFASGSPIGGYGASMALCTYPEAVERLVSHPLFKGTNGVIPKALLDTYHKHVSSTAEVLHGRASDIMRGYDVYTLETRTALARQIAKARFGKLE</sequence>
<dbReference type="EMBL" id="CP102780">
    <property type="protein sequence ID" value="UVA80680.1"/>
    <property type="molecule type" value="Genomic_DNA"/>
</dbReference>
<accession>A0ABY5QLB2</accession>
<protein>
    <recommendedName>
        <fullName evidence="1">Rhodanese domain-containing protein</fullName>
    </recommendedName>
</protein>
<dbReference type="InterPro" id="IPR036188">
    <property type="entry name" value="FAD/NAD-bd_sf"/>
</dbReference>
<dbReference type="RefSeq" id="WP_257959534.1">
    <property type="nucleotide sequence ID" value="NZ_CP102780.1"/>
</dbReference>
<name>A0ABY5QLB2_9BURK</name>
<proteinExistence type="predicted"/>
<evidence type="ECO:0000313" key="2">
    <source>
        <dbReference type="EMBL" id="UVA80680.1"/>
    </source>
</evidence>
<evidence type="ECO:0000259" key="1">
    <source>
        <dbReference type="PROSITE" id="PS50206"/>
    </source>
</evidence>
<evidence type="ECO:0000313" key="3">
    <source>
        <dbReference type="Proteomes" id="UP001058980"/>
    </source>
</evidence>
<gene>
    <name evidence="2" type="ORF">NTU39_06640</name>
</gene>
<dbReference type="PROSITE" id="PS50206">
    <property type="entry name" value="RHODANESE_3"/>
    <property type="match status" value="1"/>
</dbReference>
<feature type="domain" description="Rhodanese" evidence="1">
    <location>
        <begin position="97"/>
        <end position="156"/>
    </location>
</feature>
<dbReference type="SUPFAM" id="SSF51905">
    <property type="entry name" value="FAD/NAD(P)-binding domain"/>
    <property type="match status" value="1"/>
</dbReference>
<organism evidence="2 3">
    <name type="scientific">Pandoraea commovens</name>
    <dbReference type="NCBI Taxonomy" id="2508289"/>
    <lineage>
        <taxon>Bacteria</taxon>
        <taxon>Pseudomonadati</taxon>
        <taxon>Pseudomonadota</taxon>
        <taxon>Betaproteobacteria</taxon>
        <taxon>Burkholderiales</taxon>
        <taxon>Burkholderiaceae</taxon>
        <taxon>Pandoraea</taxon>
    </lineage>
</organism>
<dbReference type="InterPro" id="IPR001763">
    <property type="entry name" value="Rhodanese-like_dom"/>
</dbReference>
<keyword evidence="3" id="KW-1185">Reference proteome</keyword>
<dbReference type="Proteomes" id="UP001058980">
    <property type="component" value="Chromosome"/>
</dbReference>